<dbReference type="SUPFAM" id="SSF56784">
    <property type="entry name" value="HAD-like"/>
    <property type="match status" value="1"/>
</dbReference>
<dbReference type="InterPro" id="IPR000150">
    <property type="entry name" value="Cof"/>
</dbReference>
<dbReference type="STRING" id="1514105.AOC36_05450"/>
<accession>A0A0X8GZS3</accession>
<dbReference type="Gene3D" id="3.30.1240.10">
    <property type="match status" value="1"/>
</dbReference>
<dbReference type="GO" id="GO:0005829">
    <property type="term" value="C:cytosol"/>
    <property type="evidence" value="ECO:0007669"/>
    <property type="project" value="TreeGrafter"/>
</dbReference>
<dbReference type="GO" id="GO:0000287">
    <property type="term" value="F:magnesium ion binding"/>
    <property type="evidence" value="ECO:0007669"/>
    <property type="project" value="TreeGrafter"/>
</dbReference>
<dbReference type="PROSITE" id="PS01229">
    <property type="entry name" value="COF_2"/>
    <property type="match status" value="1"/>
</dbReference>
<dbReference type="Proteomes" id="UP000063781">
    <property type="component" value="Chromosome"/>
</dbReference>
<dbReference type="KEGG" id="erl:AOC36_05450"/>
<sequence length="254" mass="28673">MKDLEMLYFDVDGTLLDNKNNVIPHTTVEALNELKQQGYKLALCTGRNITAIDIVKDLVSWDGYVLSNGCAVYDHNLNLIYEKPFEPDFVSRLIQASHAPLFLEGENIYFSKEPHDKLKKALSFFSSYSNIDILDYDNHKIYNIMSYDYDDLNFEIIPDFDTQADTMFDVLGNVEIIPKDSGKHRGCNVLNSYLNITHYAGFGDGENDIDFLKNAPISVAMGNARDHVKEVAQYITSDVGDHGILNGLKMLGLL</sequence>
<dbReference type="InterPro" id="IPR036412">
    <property type="entry name" value="HAD-like_sf"/>
</dbReference>
<dbReference type="NCBIfam" id="TIGR00099">
    <property type="entry name" value="Cof-subfamily"/>
    <property type="match status" value="1"/>
</dbReference>
<dbReference type="Pfam" id="PF08282">
    <property type="entry name" value="Hydrolase_3"/>
    <property type="match status" value="1"/>
</dbReference>
<protein>
    <recommendedName>
        <fullName evidence="3">Hydrolase</fullName>
    </recommendedName>
</protein>
<evidence type="ECO:0000313" key="2">
    <source>
        <dbReference type="Proteomes" id="UP000063781"/>
    </source>
</evidence>
<dbReference type="GO" id="GO:0016791">
    <property type="term" value="F:phosphatase activity"/>
    <property type="evidence" value="ECO:0007669"/>
    <property type="project" value="UniProtKB-ARBA"/>
</dbReference>
<gene>
    <name evidence="1" type="ORF">AOC36_05450</name>
</gene>
<name>A0A0X8GZS3_9FIRM</name>
<dbReference type="AlphaFoldDB" id="A0A0X8GZS3"/>
<evidence type="ECO:0008006" key="3">
    <source>
        <dbReference type="Google" id="ProtNLM"/>
    </source>
</evidence>
<dbReference type="NCBIfam" id="TIGR01484">
    <property type="entry name" value="HAD-SF-IIB"/>
    <property type="match status" value="1"/>
</dbReference>
<dbReference type="PANTHER" id="PTHR10000">
    <property type="entry name" value="PHOSPHOSERINE PHOSPHATASE"/>
    <property type="match status" value="1"/>
</dbReference>
<dbReference type="RefSeq" id="WP_067632239.1">
    <property type="nucleotide sequence ID" value="NZ_CP013213.1"/>
</dbReference>
<organism evidence="1 2">
    <name type="scientific">Erysipelothrix larvae</name>
    <dbReference type="NCBI Taxonomy" id="1514105"/>
    <lineage>
        <taxon>Bacteria</taxon>
        <taxon>Bacillati</taxon>
        <taxon>Bacillota</taxon>
        <taxon>Erysipelotrichia</taxon>
        <taxon>Erysipelotrichales</taxon>
        <taxon>Erysipelotrichaceae</taxon>
        <taxon>Erysipelothrix</taxon>
    </lineage>
</organism>
<proteinExistence type="predicted"/>
<dbReference type="OrthoDB" id="1654797at2"/>
<evidence type="ECO:0000313" key="1">
    <source>
        <dbReference type="EMBL" id="AMC93444.1"/>
    </source>
</evidence>
<keyword evidence="2" id="KW-1185">Reference proteome</keyword>
<dbReference type="InterPro" id="IPR023214">
    <property type="entry name" value="HAD_sf"/>
</dbReference>
<dbReference type="InterPro" id="IPR006379">
    <property type="entry name" value="HAD-SF_hydro_IIB"/>
</dbReference>
<dbReference type="EMBL" id="CP013213">
    <property type="protein sequence ID" value="AMC93444.1"/>
    <property type="molecule type" value="Genomic_DNA"/>
</dbReference>
<dbReference type="Gene3D" id="3.40.50.1000">
    <property type="entry name" value="HAD superfamily/HAD-like"/>
    <property type="match status" value="1"/>
</dbReference>
<reference evidence="1 2" key="1">
    <citation type="submission" date="2015-10" db="EMBL/GenBank/DDBJ databases">
        <title>Erysipelothrix larvae sp. LV19 isolated from the larval gut of the rhinoceros beetle, Trypoxylus dichotomus.</title>
        <authorList>
            <person name="Lim S."/>
            <person name="Kim B.-C."/>
        </authorList>
    </citation>
    <scope>NUCLEOTIDE SEQUENCE [LARGE SCALE GENOMIC DNA]</scope>
    <source>
        <strain evidence="1 2">LV19</strain>
    </source>
</reference>
<dbReference type="PANTHER" id="PTHR10000:SF8">
    <property type="entry name" value="HAD SUPERFAMILY HYDROLASE-LIKE, TYPE 3"/>
    <property type="match status" value="1"/>
</dbReference>